<dbReference type="RefSeq" id="WP_273701105.1">
    <property type="nucleotide sequence ID" value="NZ_CYXT01000023.1"/>
</dbReference>
<accession>A0A173U889</accession>
<evidence type="ECO:0000256" key="1">
    <source>
        <dbReference type="SAM" id="Phobius"/>
    </source>
</evidence>
<keyword evidence="1" id="KW-0812">Transmembrane</keyword>
<dbReference type="Proteomes" id="UP000095564">
    <property type="component" value="Unassembled WGS sequence"/>
</dbReference>
<sequence length="44" mass="5030">MGEFLDEYGMVILYVIFGLIVMGLFGMIVQYFVEYGPEFINSLA</sequence>
<keyword evidence="1" id="KW-0472">Membrane</keyword>
<reference evidence="4 5" key="1">
    <citation type="submission" date="2015-09" db="EMBL/GenBank/DDBJ databases">
        <authorList>
            <consortium name="Pathogen Informatics"/>
        </authorList>
    </citation>
    <scope>NUCLEOTIDE SEQUENCE [LARGE SCALE GENOMIC DNA]</scope>
    <source>
        <strain evidence="2 5">2789STDY5608868</strain>
        <strain evidence="3 4">2789STDY5834908</strain>
    </source>
</reference>
<evidence type="ECO:0000313" key="4">
    <source>
        <dbReference type="Proteomes" id="UP000095564"/>
    </source>
</evidence>
<name>A0A173U889_ANAHA</name>
<dbReference type="AlphaFoldDB" id="A0A173U889"/>
<evidence type="ECO:0000313" key="5">
    <source>
        <dbReference type="Proteomes" id="UP000095598"/>
    </source>
</evidence>
<dbReference type="Proteomes" id="UP000095598">
    <property type="component" value="Unassembled WGS sequence"/>
</dbReference>
<gene>
    <name evidence="2" type="ORF">ERS852425_02649</name>
    <name evidence="3" type="ORF">ERS852520_01762</name>
</gene>
<keyword evidence="1" id="KW-1133">Transmembrane helix</keyword>
<proteinExistence type="predicted"/>
<organism evidence="2 5">
    <name type="scientific">Anaerostipes hadrus</name>
    <dbReference type="NCBI Taxonomy" id="649756"/>
    <lineage>
        <taxon>Bacteria</taxon>
        <taxon>Bacillati</taxon>
        <taxon>Bacillota</taxon>
        <taxon>Clostridia</taxon>
        <taxon>Lachnospirales</taxon>
        <taxon>Lachnospiraceae</taxon>
        <taxon>Anaerostipes</taxon>
    </lineage>
</organism>
<dbReference type="EMBL" id="CZAU01000016">
    <property type="protein sequence ID" value="CUP61172.1"/>
    <property type="molecule type" value="Genomic_DNA"/>
</dbReference>
<protein>
    <submittedName>
        <fullName evidence="2">Uncharacterized protein</fullName>
    </submittedName>
</protein>
<dbReference type="EMBL" id="CYXT01000023">
    <property type="protein sequence ID" value="CUN10576.1"/>
    <property type="molecule type" value="Genomic_DNA"/>
</dbReference>
<evidence type="ECO:0000313" key="3">
    <source>
        <dbReference type="EMBL" id="CUP61172.1"/>
    </source>
</evidence>
<evidence type="ECO:0000313" key="2">
    <source>
        <dbReference type="EMBL" id="CUN10576.1"/>
    </source>
</evidence>
<feature type="transmembrane region" description="Helical" evidence="1">
    <location>
        <begin position="12"/>
        <end position="33"/>
    </location>
</feature>